<dbReference type="SUPFAM" id="SSF63380">
    <property type="entry name" value="Riboflavin synthase domain-like"/>
    <property type="match status" value="1"/>
</dbReference>
<sequence>MTSAIGAGTLSYSCYSLMQREKVQELSPNNFIPYKISHKTDIDSSHFILELTPLARQEINLWSEMGSEHLWSIEIKQPEIMVVRNYTPLPLQMDENRRTLKVIPDDSNGDGKFVLYIKQYDNGEVARWLHRLPLGHTLEVRGPFVEYELPKYEGEISRNRDFLSSDHRSLTEDKFKCQPFHIAMFTAGTGIVSALQLLLTESPLRGKMYLRHSCHSFDELGPLKPFLYKLHRYGRIDLQVIESSKEPNVVERLQTIWEQIPSPTNYAGPSTYIGSNKVSNPVLALVCGPERYIAAIAGPRINLAQGPIGGIYGCRISATRRFAGTIQRVDYKLDFQDIPNNATIFSMVQPTGKFHLGNHLGATKVWQDLSNLKHPDQKLFFGIADLHALTIPKPNVQEFRLFRNEAIASILAVGVDPQKATVMYQSSISQHSQLYWLLSTLASMGYLNRMTQWKSKSNLKQQALDSSTLGNVKLGLFSYPVLQAADILIYRATHVPVGDDQSQHLELTRYLAEQFNSMYKTDYFPLPKTLLTPTKKILSLSSPNKKMSKSDTNQNSVIYVNDNPNTIAKKIKKAVTDSTVDHFNYDPVNRPGVSNLLNIISGIQRKSIPEVEKDVSHMNNFKDFKNYVTEVIVEELKSPRERFARFMKEPGYLDEVVKRGTEEAQELADKNYKEIAKIVGL</sequence>
<evidence type="ECO:0000256" key="5">
    <source>
        <dbReference type="ARBA" id="ARBA00022598"/>
    </source>
</evidence>
<keyword evidence="8" id="KW-0274">FAD</keyword>
<dbReference type="FunFam" id="1.10.240.10:FF:000002">
    <property type="entry name" value="Tryptophan--tRNA ligase"/>
    <property type="match status" value="1"/>
</dbReference>
<keyword evidence="9" id="KW-0067">ATP-binding</keyword>
<dbReference type="PANTHER" id="PTHR43766">
    <property type="entry name" value="TRYPTOPHAN--TRNA LIGASE, MITOCHONDRIAL"/>
    <property type="match status" value="1"/>
</dbReference>
<evidence type="ECO:0000256" key="13">
    <source>
        <dbReference type="ARBA" id="ARBA00069760"/>
    </source>
</evidence>
<comment type="subcellular location">
    <subcellularLocation>
        <location evidence="2">Mitochondrion matrix</location>
    </subcellularLocation>
</comment>
<dbReference type="EMBL" id="BIMX01000011">
    <property type="protein sequence ID" value="GCE99584.1"/>
    <property type="molecule type" value="Genomic_DNA"/>
</dbReference>
<dbReference type="InterPro" id="IPR017927">
    <property type="entry name" value="FAD-bd_FR_type"/>
</dbReference>
<evidence type="ECO:0000256" key="7">
    <source>
        <dbReference type="ARBA" id="ARBA00022741"/>
    </source>
</evidence>
<comment type="cofactor">
    <cofactor evidence="1">
        <name>FAD</name>
        <dbReference type="ChEBI" id="CHEBI:57692"/>
    </cofactor>
</comment>
<accession>A0A4C2E5N5</accession>
<dbReference type="Gene3D" id="3.40.50.620">
    <property type="entry name" value="HUPs"/>
    <property type="match status" value="1"/>
</dbReference>
<evidence type="ECO:0000256" key="9">
    <source>
        <dbReference type="ARBA" id="ARBA00022840"/>
    </source>
</evidence>
<organism evidence="15 16">
    <name type="scientific">Zygosaccharomyces mellis</name>
    <dbReference type="NCBI Taxonomy" id="42258"/>
    <lineage>
        <taxon>Eukaryota</taxon>
        <taxon>Fungi</taxon>
        <taxon>Dikarya</taxon>
        <taxon>Ascomycota</taxon>
        <taxon>Saccharomycotina</taxon>
        <taxon>Saccharomycetes</taxon>
        <taxon>Saccharomycetales</taxon>
        <taxon>Saccharomycetaceae</taxon>
        <taxon>Zygosaccharomyces</taxon>
    </lineage>
</organism>
<dbReference type="AlphaFoldDB" id="A0A4C2E5N5"/>
<dbReference type="GO" id="GO:0005524">
    <property type="term" value="F:ATP binding"/>
    <property type="evidence" value="ECO:0007669"/>
    <property type="project" value="UniProtKB-KW"/>
</dbReference>
<evidence type="ECO:0000256" key="2">
    <source>
        <dbReference type="ARBA" id="ARBA00004305"/>
    </source>
</evidence>
<dbReference type="GO" id="GO:0016491">
    <property type="term" value="F:oxidoreductase activity"/>
    <property type="evidence" value="ECO:0007669"/>
    <property type="project" value="InterPro"/>
</dbReference>
<evidence type="ECO:0000256" key="1">
    <source>
        <dbReference type="ARBA" id="ARBA00001974"/>
    </source>
</evidence>
<dbReference type="PRINTS" id="PR01039">
    <property type="entry name" value="TRNASYNTHTRP"/>
</dbReference>
<name>A0A4C2E5N5_9SACH</name>
<evidence type="ECO:0000313" key="15">
    <source>
        <dbReference type="EMBL" id="GCE99584.1"/>
    </source>
</evidence>
<dbReference type="GO" id="GO:0005759">
    <property type="term" value="C:mitochondrial matrix"/>
    <property type="evidence" value="ECO:0007669"/>
    <property type="project" value="UniProtKB-SubCell"/>
</dbReference>
<dbReference type="InterPro" id="IPR017938">
    <property type="entry name" value="Riboflavin_synthase-like_b-brl"/>
</dbReference>
<dbReference type="FunFam" id="3.40.50.620:FF:000082">
    <property type="entry name" value="MSW1p Mitochondrial tryptophanyl-tRNA synthetase"/>
    <property type="match status" value="1"/>
</dbReference>
<evidence type="ECO:0000256" key="11">
    <source>
        <dbReference type="ARBA" id="ARBA00023146"/>
    </source>
</evidence>
<feature type="domain" description="FAD-binding FR-type" evidence="14">
    <location>
        <begin position="29"/>
        <end position="150"/>
    </location>
</feature>
<dbReference type="InterPro" id="IPR002305">
    <property type="entry name" value="aa-tRNA-synth_Ic"/>
</dbReference>
<keyword evidence="6" id="KW-0285">Flavoprotein</keyword>
<evidence type="ECO:0000256" key="8">
    <source>
        <dbReference type="ARBA" id="ARBA00022827"/>
    </source>
</evidence>
<reference evidence="15 16" key="1">
    <citation type="submission" date="2019-01" db="EMBL/GenBank/DDBJ databases">
        <title>Draft Genome Sequencing of Zygosaccharomyces mellis Ca-7.</title>
        <authorList>
            <person name="Shiwa Y."/>
            <person name="Kanesaki Y."/>
            <person name="Ishige T."/>
            <person name="Mura K."/>
            <person name="Hori T."/>
            <person name="Tamura T."/>
        </authorList>
    </citation>
    <scope>NUCLEOTIDE SEQUENCE [LARGE SCALE GENOMIC DNA]</scope>
    <source>
        <strain evidence="15 16">Ca-7</strain>
    </source>
</reference>
<keyword evidence="10" id="KW-0648">Protein biosynthesis</keyword>
<dbReference type="NCBIfam" id="TIGR00233">
    <property type="entry name" value="trpS"/>
    <property type="match status" value="1"/>
</dbReference>
<dbReference type="CDD" id="cd06183">
    <property type="entry name" value="cyt_b5_reduct_like"/>
    <property type="match status" value="1"/>
</dbReference>
<keyword evidence="5 15" id="KW-0436">Ligase</keyword>
<dbReference type="OrthoDB" id="15808at2759"/>
<dbReference type="EC" id="6.1.1.2" evidence="4"/>
<dbReference type="CDD" id="cd00806">
    <property type="entry name" value="TrpRS_core"/>
    <property type="match status" value="1"/>
</dbReference>
<dbReference type="Proteomes" id="UP000301737">
    <property type="component" value="Unassembled WGS sequence"/>
</dbReference>
<gene>
    <name evidence="15" type="primary">MSW1</name>
    <name evidence="15" type="ORF">ZYGM_002746</name>
</gene>
<evidence type="ECO:0000256" key="3">
    <source>
        <dbReference type="ARBA" id="ARBA00005594"/>
    </source>
</evidence>
<evidence type="ECO:0000256" key="10">
    <source>
        <dbReference type="ARBA" id="ARBA00022917"/>
    </source>
</evidence>
<dbReference type="Pfam" id="PF00579">
    <property type="entry name" value="tRNA-synt_1b"/>
    <property type="match status" value="1"/>
</dbReference>
<protein>
    <recommendedName>
        <fullName evidence="13">Tryptophan--tRNA ligase, mitochondrial</fullName>
        <ecNumber evidence="4">6.1.1.2</ecNumber>
    </recommendedName>
    <alternativeName>
        <fullName evidence="12">Tryptophanyl-tRNA synthetase</fullName>
    </alternativeName>
</protein>
<dbReference type="InterPro" id="IPR014729">
    <property type="entry name" value="Rossmann-like_a/b/a_fold"/>
</dbReference>
<dbReference type="GO" id="GO:0004830">
    <property type="term" value="F:tryptophan-tRNA ligase activity"/>
    <property type="evidence" value="ECO:0007669"/>
    <property type="project" value="UniProtKB-EC"/>
</dbReference>
<keyword evidence="11" id="KW-0030">Aminoacyl-tRNA synthetase</keyword>
<dbReference type="SUPFAM" id="SSF52374">
    <property type="entry name" value="Nucleotidylyl transferase"/>
    <property type="match status" value="1"/>
</dbReference>
<dbReference type="Gene3D" id="2.40.30.10">
    <property type="entry name" value="Translation factors"/>
    <property type="match status" value="1"/>
</dbReference>
<dbReference type="GO" id="GO:0070183">
    <property type="term" value="P:mitochondrial tryptophanyl-tRNA aminoacylation"/>
    <property type="evidence" value="ECO:0007669"/>
    <property type="project" value="TreeGrafter"/>
</dbReference>
<evidence type="ECO:0000256" key="6">
    <source>
        <dbReference type="ARBA" id="ARBA00022630"/>
    </source>
</evidence>
<keyword evidence="16" id="KW-1185">Reference proteome</keyword>
<keyword evidence="7" id="KW-0547">Nucleotide-binding</keyword>
<evidence type="ECO:0000256" key="12">
    <source>
        <dbReference type="ARBA" id="ARBA00030268"/>
    </source>
</evidence>
<comment type="caution">
    <text evidence="15">The sequence shown here is derived from an EMBL/GenBank/DDBJ whole genome shotgun (WGS) entry which is preliminary data.</text>
</comment>
<evidence type="ECO:0000259" key="14">
    <source>
        <dbReference type="PROSITE" id="PS51384"/>
    </source>
</evidence>
<dbReference type="Gene3D" id="1.10.240.10">
    <property type="entry name" value="Tyrosyl-Transfer RNA Synthetase"/>
    <property type="match status" value="1"/>
</dbReference>
<evidence type="ECO:0000313" key="16">
    <source>
        <dbReference type="Proteomes" id="UP000301737"/>
    </source>
</evidence>
<dbReference type="InterPro" id="IPR050203">
    <property type="entry name" value="Trp-tRNA_synthetase"/>
</dbReference>
<dbReference type="PROSITE" id="PS51384">
    <property type="entry name" value="FAD_FR"/>
    <property type="match status" value="1"/>
</dbReference>
<proteinExistence type="inferred from homology"/>
<dbReference type="Pfam" id="PF00970">
    <property type="entry name" value="FAD_binding_6"/>
    <property type="match status" value="1"/>
</dbReference>
<dbReference type="PANTHER" id="PTHR43766:SF1">
    <property type="entry name" value="TRYPTOPHAN--TRNA LIGASE, MITOCHONDRIAL"/>
    <property type="match status" value="1"/>
</dbReference>
<dbReference type="InterPro" id="IPR002306">
    <property type="entry name" value="Trp-tRNA-ligase"/>
</dbReference>
<dbReference type="InterPro" id="IPR008333">
    <property type="entry name" value="Cbr1-like_FAD-bd_dom"/>
</dbReference>
<evidence type="ECO:0000256" key="4">
    <source>
        <dbReference type="ARBA" id="ARBA00013161"/>
    </source>
</evidence>
<comment type="similarity">
    <text evidence="3">Belongs to the class-I aminoacyl-tRNA synthetase family.</text>
</comment>